<comment type="caution">
    <text evidence="2">The sequence shown here is derived from an EMBL/GenBank/DDBJ whole genome shotgun (WGS) entry which is preliminary data.</text>
</comment>
<feature type="compositionally biased region" description="Polar residues" evidence="1">
    <location>
        <begin position="115"/>
        <end position="126"/>
    </location>
</feature>
<evidence type="ECO:0000256" key="1">
    <source>
        <dbReference type="SAM" id="MobiDB-lite"/>
    </source>
</evidence>
<accession>A0A6D2JQV0</accession>
<keyword evidence="3" id="KW-1185">Reference proteome</keyword>
<sequence>MDFIKTSSPACSELVQTALSSIRVLSRARRPIEERTYRDRAAHIIRVPLRPRPIPRTDPGGIVPRSANALPHATIRARPCRENRTGRQSFAAARHNPCTAADPSARTGRHRPVTGQVSSAKTYPSV</sequence>
<feature type="region of interest" description="Disordered" evidence="1">
    <location>
        <begin position="81"/>
        <end position="126"/>
    </location>
</feature>
<evidence type="ECO:0000313" key="3">
    <source>
        <dbReference type="Proteomes" id="UP000467841"/>
    </source>
</evidence>
<gene>
    <name evidence="2" type="ORF">MERR_LOCUS31278</name>
</gene>
<dbReference type="AlphaFoldDB" id="A0A6D2JQV0"/>
<reference evidence="2" key="1">
    <citation type="submission" date="2020-01" db="EMBL/GenBank/DDBJ databases">
        <authorList>
            <person name="Mishra B."/>
        </authorList>
    </citation>
    <scope>NUCLEOTIDE SEQUENCE [LARGE SCALE GENOMIC DNA]</scope>
</reference>
<dbReference type="Proteomes" id="UP000467841">
    <property type="component" value="Unassembled WGS sequence"/>
</dbReference>
<name>A0A6D2JQV0_9BRAS</name>
<evidence type="ECO:0000313" key="2">
    <source>
        <dbReference type="EMBL" id="CAA7044043.1"/>
    </source>
</evidence>
<protein>
    <submittedName>
        <fullName evidence="2">Uncharacterized protein</fullName>
    </submittedName>
</protein>
<dbReference type="EMBL" id="CACVBM020001292">
    <property type="protein sequence ID" value="CAA7044043.1"/>
    <property type="molecule type" value="Genomic_DNA"/>
</dbReference>
<proteinExistence type="predicted"/>
<organism evidence="2 3">
    <name type="scientific">Microthlaspi erraticum</name>
    <dbReference type="NCBI Taxonomy" id="1685480"/>
    <lineage>
        <taxon>Eukaryota</taxon>
        <taxon>Viridiplantae</taxon>
        <taxon>Streptophyta</taxon>
        <taxon>Embryophyta</taxon>
        <taxon>Tracheophyta</taxon>
        <taxon>Spermatophyta</taxon>
        <taxon>Magnoliopsida</taxon>
        <taxon>eudicotyledons</taxon>
        <taxon>Gunneridae</taxon>
        <taxon>Pentapetalae</taxon>
        <taxon>rosids</taxon>
        <taxon>malvids</taxon>
        <taxon>Brassicales</taxon>
        <taxon>Brassicaceae</taxon>
        <taxon>Coluteocarpeae</taxon>
        <taxon>Microthlaspi</taxon>
    </lineage>
</organism>